<dbReference type="OrthoDB" id="415706at2759"/>
<evidence type="ECO:0000256" key="1">
    <source>
        <dbReference type="SAM" id="Coils"/>
    </source>
</evidence>
<protein>
    <submittedName>
        <fullName evidence="4">Dynamin-1-like protein</fullName>
    </submittedName>
</protein>
<evidence type="ECO:0000313" key="5">
    <source>
        <dbReference type="Proteomes" id="UP000033188"/>
    </source>
</evidence>
<dbReference type="OMA" id="HYNIIDN"/>
<dbReference type="GO" id="GO:0003924">
    <property type="term" value="F:GTPase activity"/>
    <property type="evidence" value="ECO:0007669"/>
    <property type="project" value="TreeGrafter"/>
</dbReference>
<dbReference type="Proteomes" id="UP000033188">
    <property type="component" value="Chromosome 1"/>
</dbReference>
<feature type="region of interest" description="Disordered" evidence="2">
    <location>
        <begin position="660"/>
        <end position="709"/>
    </location>
</feature>
<dbReference type="InterPro" id="IPR045063">
    <property type="entry name" value="Dynamin_N"/>
</dbReference>
<dbReference type="EMBL" id="LK391707">
    <property type="protein sequence ID" value="CDR94475.1"/>
    <property type="molecule type" value="Genomic_DNA"/>
</dbReference>
<dbReference type="InterPro" id="IPR022812">
    <property type="entry name" value="Dynamin"/>
</dbReference>
<keyword evidence="1" id="KW-0175">Coiled coil</keyword>
<dbReference type="Pfam" id="PF00350">
    <property type="entry name" value="Dynamin_N"/>
    <property type="match status" value="1"/>
</dbReference>
<feature type="coiled-coil region" evidence="1">
    <location>
        <begin position="372"/>
        <end position="403"/>
    </location>
</feature>
<dbReference type="STRING" id="5866.A0A061D9R6"/>
<dbReference type="GeneID" id="24563016"/>
<dbReference type="PANTHER" id="PTHR11566:SF233">
    <property type="entry name" value="CHROMOSOME UNDETERMINED SCAFFOLD_59, WHOLE GENOME SHOTGUN SEQUENCE"/>
    <property type="match status" value="1"/>
</dbReference>
<dbReference type="AlphaFoldDB" id="A0A061D9R6"/>
<dbReference type="VEuPathDB" id="PiroplasmaDB:BBBOND_0107730"/>
<dbReference type="GO" id="GO:0005737">
    <property type="term" value="C:cytoplasm"/>
    <property type="evidence" value="ECO:0007669"/>
    <property type="project" value="TreeGrafter"/>
</dbReference>
<dbReference type="SUPFAM" id="SSF52540">
    <property type="entry name" value="P-loop containing nucleoside triphosphate hydrolases"/>
    <property type="match status" value="1"/>
</dbReference>
<accession>A0A061D9R6</accession>
<evidence type="ECO:0000256" key="2">
    <source>
        <dbReference type="SAM" id="MobiDB-lite"/>
    </source>
</evidence>
<organism evidence="4 5">
    <name type="scientific">Babesia bigemina</name>
    <dbReference type="NCBI Taxonomy" id="5866"/>
    <lineage>
        <taxon>Eukaryota</taxon>
        <taxon>Sar</taxon>
        <taxon>Alveolata</taxon>
        <taxon>Apicomplexa</taxon>
        <taxon>Aconoidasida</taxon>
        <taxon>Piroplasmida</taxon>
        <taxon>Babesiidae</taxon>
        <taxon>Babesia</taxon>
    </lineage>
</organism>
<evidence type="ECO:0000313" key="4">
    <source>
        <dbReference type="EMBL" id="CDR94475.1"/>
    </source>
</evidence>
<dbReference type="InterPro" id="IPR027417">
    <property type="entry name" value="P-loop_NTPase"/>
</dbReference>
<dbReference type="PRINTS" id="PR00195">
    <property type="entry name" value="DYNAMIN"/>
</dbReference>
<gene>
    <name evidence="4" type="ORF">BBBOND_0107730</name>
</gene>
<dbReference type="GO" id="GO:0008017">
    <property type="term" value="F:microtubule binding"/>
    <property type="evidence" value="ECO:0007669"/>
    <property type="project" value="TreeGrafter"/>
</dbReference>
<dbReference type="GO" id="GO:0005874">
    <property type="term" value="C:microtubule"/>
    <property type="evidence" value="ECO:0007669"/>
    <property type="project" value="TreeGrafter"/>
</dbReference>
<reference evidence="5" key="1">
    <citation type="journal article" date="2014" name="Nucleic Acids Res.">
        <title>The evolutionary dynamics of variant antigen genes in Babesia reveal a history of genomic innovation underlying host-parasite interaction.</title>
        <authorList>
            <person name="Jackson A.P."/>
            <person name="Otto T.D."/>
            <person name="Darby A."/>
            <person name="Ramaprasad A."/>
            <person name="Xia D."/>
            <person name="Echaide I.E."/>
            <person name="Farber M."/>
            <person name="Gahlot S."/>
            <person name="Gamble J."/>
            <person name="Gupta D."/>
            <person name="Gupta Y."/>
            <person name="Jackson L."/>
            <person name="Malandrin L."/>
            <person name="Malas T.B."/>
            <person name="Moussa E."/>
            <person name="Nair M."/>
            <person name="Reid A.J."/>
            <person name="Sanders M."/>
            <person name="Sharma J."/>
            <person name="Tracey A."/>
            <person name="Quail M.A."/>
            <person name="Weir W."/>
            <person name="Wastling J.M."/>
            <person name="Hall N."/>
            <person name="Willadsen P."/>
            <person name="Lingelbach K."/>
            <person name="Shiels B."/>
            <person name="Tait A."/>
            <person name="Berriman M."/>
            <person name="Allred D.R."/>
            <person name="Pain A."/>
        </authorList>
    </citation>
    <scope>NUCLEOTIDE SEQUENCE [LARGE SCALE GENOMIC DNA]</scope>
    <source>
        <strain evidence="5">Bond</strain>
    </source>
</reference>
<feature type="domain" description="Dynamin N-terminal" evidence="3">
    <location>
        <begin position="59"/>
        <end position="216"/>
    </location>
</feature>
<sequence>MAVPKKVALEEMSSIPADSVARAQEYLKLIQATSDPNLIFLHCYHIMKLGGLDAEVPRLVVFGQQSMGKTTVLDFIMGGPIGYSSTDTGTKQPVVIIMRPLEVIMEVASALKLQIDPASLKGGTIWCLFNGKLMDIRSVQDAMRLHMQSMGERIVADELEVEVFVPNGVNAIFVDLPGIKDDSKTGAEFTRNVVRNYVKSNPNDLYLLVKKSSDDPANWPWSLKEFITTAPPTGLGLSPHQTIVVGTRAREFLINEKTDIRTVEQLMDRVLKRTITDSKGNILPLHLLELFSLSIEAKESGDFLANKREMKRQIAKGQEEVENMIRTSFEVTNDTVGRDGMTVVDRLLQMFSINGFLTTLDTRYQALVATTFRNLERRLVRKKMELERSMQSLEQRMNRLSPQSIRESVSLFIRQFVEVVQKMITGNYTIMKLPVAPEEFLKYYGGSLRDNLEDGNELALNLFPQRDLYEPDFYEKISKRTETLFNKKLTMMDSVKPGRYVRYFTSKINAHMFGLIEPPRRNKTNSTDGGIENYISNEYKSDELINVEFIQINNGQENSLHKNIDRSRISLLTPLPSVSVDQMQVPLYAWHKTLSSTGWVLVRPIVIDRLPPEIIVQKSNYREIEIASKQIAFRYLDVADSNSSDDVDVDSVTEKVANANIKGAANKDNEKNAKSDVDRNSREGDKSGRANDKGGKEADKGSSTPAAGDKDVKNNRYVYFTTCSEIFLEDPKVVPYYNSALEMVSGEHAEAQLLNQLAITNICHWLKFQIKHMEPDRHFTSEVIYQMLRSVHHVVDRADWEPLIADLVQSNVRGALLHAARLSACAAAAALRRVLKAALAEVFRCIQQSECGQTLYCLSESLHFQEQIDQLSEEYCRQKATECAGAMMNLILEQTYSIQFDVAVDIFDYCYQFEKYIVGRAGHRSLMGEALYRVRENFAMRKRRLAMTDIFEKSDAKTSLELIYEEVKVQFWATKMLLASPLATKIYTHFIKDVVDRMANEMQDPSGSNDAELEAFLQKNILYESVDGNWVPRSNNRMSQDYDVNSKYDRFAQHFQETKHSLEYITIALEAIAAMKRAEGGPEFVTNLDKDLLGA</sequence>
<feature type="compositionally biased region" description="Basic and acidic residues" evidence="2">
    <location>
        <begin position="665"/>
        <end position="700"/>
    </location>
</feature>
<dbReference type="KEGG" id="bbig:BBBOND_0107730"/>
<dbReference type="PANTHER" id="PTHR11566">
    <property type="entry name" value="DYNAMIN"/>
    <property type="match status" value="1"/>
</dbReference>
<dbReference type="Gene3D" id="3.40.50.300">
    <property type="entry name" value="P-loop containing nucleotide triphosphate hydrolases"/>
    <property type="match status" value="1"/>
</dbReference>
<proteinExistence type="predicted"/>
<dbReference type="GO" id="GO:0016020">
    <property type="term" value="C:membrane"/>
    <property type="evidence" value="ECO:0007669"/>
    <property type="project" value="TreeGrafter"/>
</dbReference>
<dbReference type="RefSeq" id="XP_012766661.1">
    <property type="nucleotide sequence ID" value="XM_012911207.1"/>
</dbReference>
<keyword evidence="5" id="KW-1185">Reference proteome</keyword>
<evidence type="ECO:0000259" key="3">
    <source>
        <dbReference type="Pfam" id="PF00350"/>
    </source>
</evidence>
<name>A0A061D9R6_BABBI</name>